<comment type="caution">
    <text evidence="1">The sequence shown here is derived from an EMBL/GenBank/DDBJ whole genome shotgun (WGS) entry which is preliminary data.</text>
</comment>
<protein>
    <submittedName>
        <fullName evidence="1">Uncharacterized protein</fullName>
    </submittedName>
</protein>
<gene>
    <name evidence="1" type="ORF">L2E82_49491</name>
</gene>
<organism evidence="1 2">
    <name type="scientific">Cichorium intybus</name>
    <name type="common">Chicory</name>
    <dbReference type="NCBI Taxonomy" id="13427"/>
    <lineage>
        <taxon>Eukaryota</taxon>
        <taxon>Viridiplantae</taxon>
        <taxon>Streptophyta</taxon>
        <taxon>Embryophyta</taxon>
        <taxon>Tracheophyta</taxon>
        <taxon>Spermatophyta</taxon>
        <taxon>Magnoliopsida</taxon>
        <taxon>eudicotyledons</taxon>
        <taxon>Gunneridae</taxon>
        <taxon>Pentapetalae</taxon>
        <taxon>asterids</taxon>
        <taxon>campanulids</taxon>
        <taxon>Asterales</taxon>
        <taxon>Asteraceae</taxon>
        <taxon>Cichorioideae</taxon>
        <taxon>Cichorieae</taxon>
        <taxon>Cichoriinae</taxon>
        <taxon>Cichorium</taxon>
    </lineage>
</organism>
<evidence type="ECO:0000313" key="1">
    <source>
        <dbReference type="EMBL" id="KAI3691240.1"/>
    </source>
</evidence>
<sequence>MVGDGAPTSTWLEDADGHCSRFPDQVDSSQILSSSPIFFVCRVFRSLSIQCSSFLCHCLITHLNLNTSILL</sequence>
<proteinExistence type="predicted"/>
<accession>A0ACB8Z4V1</accession>
<name>A0ACB8Z4V1_CICIN</name>
<dbReference type="EMBL" id="CM042017">
    <property type="protein sequence ID" value="KAI3691240.1"/>
    <property type="molecule type" value="Genomic_DNA"/>
</dbReference>
<evidence type="ECO:0000313" key="2">
    <source>
        <dbReference type="Proteomes" id="UP001055811"/>
    </source>
</evidence>
<dbReference type="Proteomes" id="UP001055811">
    <property type="component" value="Linkage Group LG09"/>
</dbReference>
<keyword evidence="2" id="KW-1185">Reference proteome</keyword>
<reference evidence="2" key="1">
    <citation type="journal article" date="2022" name="Mol. Ecol. Resour.">
        <title>The genomes of chicory, endive, great burdock and yacon provide insights into Asteraceae palaeo-polyploidization history and plant inulin production.</title>
        <authorList>
            <person name="Fan W."/>
            <person name="Wang S."/>
            <person name="Wang H."/>
            <person name="Wang A."/>
            <person name="Jiang F."/>
            <person name="Liu H."/>
            <person name="Zhao H."/>
            <person name="Xu D."/>
            <person name="Zhang Y."/>
        </authorList>
    </citation>
    <scope>NUCLEOTIDE SEQUENCE [LARGE SCALE GENOMIC DNA]</scope>
    <source>
        <strain evidence="2">cv. Punajuju</strain>
    </source>
</reference>
<reference evidence="1 2" key="2">
    <citation type="journal article" date="2022" name="Mol. Ecol. Resour.">
        <title>The genomes of chicory, endive, great burdock and yacon provide insights into Asteraceae paleo-polyploidization history and plant inulin production.</title>
        <authorList>
            <person name="Fan W."/>
            <person name="Wang S."/>
            <person name="Wang H."/>
            <person name="Wang A."/>
            <person name="Jiang F."/>
            <person name="Liu H."/>
            <person name="Zhao H."/>
            <person name="Xu D."/>
            <person name="Zhang Y."/>
        </authorList>
    </citation>
    <scope>NUCLEOTIDE SEQUENCE [LARGE SCALE GENOMIC DNA]</scope>
    <source>
        <strain evidence="2">cv. Punajuju</strain>
        <tissue evidence="1">Leaves</tissue>
    </source>
</reference>